<reference evidence="1" key="2">
    <citation type="submission" date="2018-03" db="EMBL/GenBank/DDBJ databases">
        <title>The Triticum urartu genome reveals the dynamic nature of wheat genome evolution.</title>
        <authorList>
            <person name="Ling H."/>
            <person name="Ma B."/>
            <person name="Shi X."/>
            <person name="Liu H."/>
            <person name="Dong L."/>
            <person name="Sun H."/>
            <person name="Cao Y."/>
            <person name="Gao Q."/>
            <person name="Zheng S."/>
            <person name="Li Y."/>
            <person name="Yu Y."/>
            <person name="Du H."/>
            <person name="Qi M."/>
            <person name="Li Y."/>
            <person name="Yu H."/>
            <person name="Cui Y."/>
            <person name="Wang N."/>
            <person name="Chen C."/>
            <person name="Wu H."/>
            <person name="Zhao Y."/>
            <person name="Zhang J."/>
            <person name="Li Y."/>
            <person name="Zhou W."/>
            <person name="Zhang B."/>
            <person name="Hu W."/>
            <person name="Eijk M."/>
            <person name="Tang J."/>
            <person name="Witsenboer H."/>
            <person name="Zhao S."/>
            <person name="Li Z."/>
            <person name="Zhang A."/>
            <person name="Wang D."/>
            <person name="Liang C."/>
        </authorList>
    </citation>
    <scope>NUCLEOTIDE SEQUENCE [LARGE SCALE GENOMIC DNA]</scope>
    <source>
        <strain evidence="1">cv. G1812</strain>
    </source>
</reference>
<organism evidence="1 2">
    <name type="scientific">Triticum urartu</name>
    <name type="common">Red wild einkorn</name>
    <name type="synonym">Crithodium urartu</name>
    <dbReference type="NCBI Taxonomy" id="4572"/>
    <lineage>
        <taxon>Eukaryota</taxon>
        <taxon>Viridiplantae</taxon>
        <taxon>Streptophyta</taxon>
        <taxon>Embryophyta</taxon>
        <taxon>Tracheophyta</taxon>
        <taxon>Spermatophyta</taxon>
        <taxon>Magnoliopsida</taxon>
        <taxon>Liliopsida</taxon>
        <taxon>Poales</taxon>
        <taxon>Poaceae</taxon>
        <taxon>BOP clade</taxon>
        <taxon>Pooideae</taxon>
        <taxon>Triticodae</taxon>
        <taxon>Triticeae</taxon>
        <taxon>Triticinae</taxon>
        <taxon>Triticum</taxon>
    </lineage>
</organism>
<evidence type="ECO:0000313" key="2">
    <source>
        <dbReference type="Proteomes" id="UP000015106"/>
    </source>
</evidence>
<dbReference type="EnsemblPlants" id="TuG1812G0700000494.01.T01">
    <property type="protein sequence ID" value="TuG1812G0700000494.01.T01"/>
    <property type="gene ID" value="TuG1812G0700000494.01"/>
</dbReference>
<name>A0A8R7QXD9_TRIUA</name>
<dbReference type="AlphaFoldDB" id="A0A8R7QXD9"/>
<evidence type="ECO:0000313" key="1">
    <source>
        <dbReference type="EnsemblPlants" id="TuG1812G0700000494.01.T01"/>
    </source>
</evidence>
<reference evidence="1" key="3">
    <citation type="submission" date="2022-06" db="UniProtKB">
        <authorList>
            <consortium name="EnsemblPlants"/>
        </authorList>
    </citation>
    <scope>IDENTIFICATION</scope>
</reference>
<protein>
    <submittedName>
        <fullName evidence="1">Uncharacterized protein</fullName>
    </submittedName>
</protein>
<keyword evidence="2" id="KW-1185">Reference proteome</keyword>
<sequence length="78" mass="8431">CSCEGRKTAGHGLDDSKPKSLIESRLHKGTLGVTAVTVELSITDTVHLGRDPADMAIHVVLPNKVKHLLELRLLLLVL</sequence>
<dbReference type="Proteomes" id="UP000015106">
    <property type="component" value="Chromosome 7"/>
</dbReference>
<accession>A0A8R7QXD9</accession>
<proteinExistence type="predicted"/>
<dbReference type="Gramene" id="TuG1812G0700000494.01.T01">
    <property type="protein sequence ID" value="TuG1812G0700000494.01.T01"/>
    <property type="gene ID" value="TuG1812G0700000494.01"/>
</dbReference>
<reference evidence="2" key="1">
    <citation type="journal article" date="2013" name="Nature">
        <title>Draft genome of the wheat A-genome progenitor Triticum urartu.</title>
        <authorList>
            <person name="Ling H.Q."/>
            <person name="Zhao S."/>
            <person name="Liu D."/>
            <person name="Wang J."/>
            <person name="Sun H."/>
            <person name="Zhang C."/>
            <person name="Fan H."/>
            <person name="Li D."/>
            <person name="Dong L."/>
            <person name="Tao Y."/>
            <person name="Gao C."/>
            <person name="Wu H."/>
            <person name="Li Y."/>
            <person name="Cui Y."/>
            <person name="Guo X."/>
            <person name="Zheng S."/>
            <person name="Wang B."/>
            <person name="Yu K."/>
            <person name="Liang Q."/>
            <person name="Yang W."/>
            <person name="Lou X."/>
            <person name="Chen J."/>
            <person name="Feng M."/>
            <person name="Jian J."/>
            <person name="Zhang X."/>
            <person name="Luo G."/>
            <person name="Jiang Y."/>
            <person name="Liu J."/>
            <person name="Wang Z."/>
            <person name="Sha Y."/>
            <person name="Zhang B."/>
            <person name="Wu H."/>
            <person name="Tang D."/>
            <person name="Shen Q."/>
            <person name="Xue P."/>
            <person name="Zou S."/>
            <person name="Wang X."/>
            <person name="Liu X."/>
            <person name="Wang F."/>
            <person name="Yang Y."/>
            <person name="An X."/>
            <person name="Dong Z."/>
            <person name="Zhang K."/>
            <person name="Zhang X."/>
            <person name="Luo M.C."/>
            <person name="Dvorak J."/>
            <person name="Tong Y."/>
            <person name="Wang J."/>
            <person name="Yang H."/>
            <person name="Li Z."/>
            <person name="Wang D."/>
            <person name="Zhang A."/>
            <person name="Wang J."/>
        </authorList>
    </citation>
    <scope>NUCLEOTIDE SEQUENCE</scope>
    <source>
        <strain evidence="2">cv. G1812</strain>
    </source>
</reference>